<dbReference type="EMBL" id="MU003781">
    <property type="protein sequence ID" value="KAF2722578.1"/>
    <property type="molecule type" value="Genomic_DNA"/>
</dbReference>
<organism evidence="3 4">
    <name type="scientific">Polychaeton citri CBS 116435</name>
    <dbReference type="NCBI Taxonomy" id="1314669"/>
    <lineage>
        <taxon>Eukaryota</taxon>
        <taxon>Fungi</taxon>
        <taxon>Dikarya</taxon>
        <taxon>Ascomycota</taxon>
        <taxon>Pezizomycotina</taxon>
        <taxon>Dothideomycetes</taxon>
        <taxon>Dothideomycetidae</taxon>
        <taxon>Capnodiales</taxon>
        <taxon>Capnodiaceae</taxon>
        <taxon>Polychaeton</taxon>
    </lineage>
</organism>
<feature type="region of interest" description="Disordered" evidence="1">
    <location>
        <begin position="498"/>
        <end position="524"/>
    </location>
</feature>
<sequence length="524" mass="57073">MAAQQIQIAETIRAMKLALKRHAYDSDSDESIYAHTNRGNKLKRKAVFVREGWLDSTGGTANKRKANLAGYSRNTVYTNPTLFDSDGEPYSPITSDDDDGDRAQGTRSRYARAASPLEENPYTEIHLEQLLRPLTSPAELPDHPSLSTPYKSAALTEMAATALDMARRERRTLARLRKLLARFRGDTEWAPCGSFDPGESDGEGDRLLDGDAAVETVSGSAVPSVATGESATGIDASGIPLVEVRPATQHGPNGEELAAMPPLEAMEGVEIADMASEDIGVSSGQLGGKLTNGNDHSGPDAADDDSSNTALGNPTMADVRKSIEPPNSENTSTSNGPTHSMTTRRKARSRTPPNYSPANNHSFPASRTSSSPASTSPTQIHPWFTAPHNTLPDRDLGLPTKEADDSRHLLNLYVQKSELMIRHLTVLSERLLKADRMRKLVYHSCRATAHLKREDGGKGGDVKWVTEMSDGEDWFDVQEAGLQSWELRDGYLEKGKDEVEDVNGTGEEEAARRGGRRRRVGRMN</sequence>
<feature type="region of interest" description="Disordered" evidence="1">
    <location>
        <begin position="280"/>
        <end position="388"/>
    </location>
</feature>
<dbReference type="GO" id="GO:0033698">
    <property type="term" value="C:Rpd3L complex"/>
    <property type="evidence" value="ECO:0007669"/>
    <property type="project" value="TreeGrafter"/>
</dbReference>
<feature type="region of interest" description="Disordered" evidence="1">
    <location>
        <begin position="78"/>
        <end position="109"/>
    </location>
</feature>
<accession>A0A9P4UR92</accession>
<dbReference type="OrthoDB" id="441210at2759"/>
<evidence type="ECO:0000256" key="1">
    <source>
        <dbReference type="SAM" id="MobiDB-lite"/>
    </source>
</evidence>
<dbReference type="Proteomes" id="UP000799441">
    <property type="component" value="Unassembled WGS sequence"/>
</dbReference>
<feature type="compositionally biased region" description="Low complexity" evidence="1">
    <location>
        <begin position="362"/>
        <end position="378"/>
    </location>
</feature>
<dbReference type="Pfam" id="PF08595">
    <property type="entry name" value="RXT2_N"/>
    <property type="match status" value="1"/>
</dbReference>
<evidence type="ECO:0000259" key="2">
    <source>
        <dbReference type="Pfam" id="PF08595"/>
    </source>
</evidence>
<keyword evidence="4" id="KW-1185">Reference proteome</keyword>
<proteinExistence type="predicted"/>
<dbReference type="PANTHER" id="PTHR28232:SF1">
    <property type="entry name" value="TRANSCRIPTIONAL REGULATORY PROTEIN RXT2"/>
    <property type="match status" value="1"/>
</dbReference>
<comment type="caution">
    <text evidence="3">The sequence shown here is derived from an EMBL/GenBank/DDBJ whole genome shotgun (WGS) entry which is preliminary data.</text>
</comment>
<protein>
    <recommendedName>
        <fullName evidence="2">Transcriptional regulatory protein RXT2 N-terminal domain-containing protein</fullName>
    </recommendedName>
</protein>
<evidence type="ECO:0000313" key="4">
    <source>
        <dbReference type="Proteomes" id="UP000799441"/>
    </source>
</evidence>
<dbReference type="InterPro" id="IPR013904">
    <property type="entry name" value="RXT2_N"/>
</dbReference>
<dbReference type="AlphaFoldDB" id="A0A9P4UR92"/>
<feature type="compositionally biased region" description="Polar residues" evidence="1">
    <location>
        <begin position="351"/>
        <end position="361"/>
    </location>
</feature>
<feature type="compositionally biased region" description="Polar residues" evidence="1">
    <location>
        <begin position="325"/>
        <end position="341"/>
    </location>
</feature>
<gene>
    <name evidence="3" type="ORF">K431DRAFT_311569</name>
</gene>
<dbReference type="PANTHER" id="PTHR28232">
    <property type="entry name" value="TRANSCRIPTIONAL REGULATORY PROTEIN RXT2"/>
    <property type="match status" value="1"/>
</dbReference>
<dbReference type="InterPro" id="IPR039602">
    <property type="entry name" value="Rxt2"/>
</dbReference>
<feature type="compositionally biased region" description="Basic residues" evidence="1">
    <location>
        <begin position="513"/>
        <end position="524"/>
    </location>
</feature>
<reference evidence="3" key="1">
    <citation type="journal article" date="2020" name="Stud. Mycol.">
        <title>101 Dothideomycetes genomes: a test case for predicting lifestyles and emergence of pathogens.</title>
        <authorList>
            <person name="Haridas S."/>
            <person name="Albert R."/>
            <person name="Binder M."/>
            <person name="Bloem J."/>
            <person name="Labutti K."/>
            <person name="Salamov A."/>
            <person name="Andreopoulos B."/>
            <person name="Baker S."/>
            <person name="Barry K."/>
            <person name="Bills G."/>
            <person name="Bluhm B."/>
            <person name="Cannon C."/>
            <person name="Castanera R."/>
            <person name="Culley D."/>
            <person name="Daum C."/>
            <person name="Ezra D."/>
            <person name="Gonzalez J."/>
            <person name="Henrissat B."/>
            <person name="Kuo A."/>
            <person name="Liang C."/>
            <person name="Lipzen A."/>
            <person name="Lutzoni F."/>
            <person name="Magnuson J."/>
            <person name="Mondo S."/>
            <person name="Nolan M."/>
            <person name="Ohm R."/>
            <person name="Pangilinan J."/>
            <person name="Park H.-J."/>
            <person name="Ramirez L."/>
            <person name="Alfaro M."/>
            <person name="Sun H."/>
            <person name="Tritt A."/>
            <person name="Yoshinaga Y."/>
            <person name="Zwiers L.-H."/>
            <person name="Turgeon B."/>
            <person name="Goodwin S."/>
            <person name="Spatafora J."/>
            <person name="Crous P."/>
            <person name="Grigoriev I."/>
        </authorList>
    </citation>
    <scope>NUCLEOTIDE SEQUENCE</scope>
    <source>
        <strain evidence="3">CBS 116435</strain>
    </source>
</reference>
<feature type="domain" description="Transcriptional regulatory protein RXT2 N-terminal" evidence="2">
    <location>
        <begin position="36"/>
        <end position="186"/>
    </location>
</feature>
<dbReference type="GO" id="GO:0005829">
    <property type="term" value="C:cytosol"/>
    <property type="evidence" value="ECO:0007669"/>
    <property type="project" value="TreeGrafter"/>
</dbReference>
<evidence type="ECO:0000313" key="3">
    <source>
        <dbReference type="EMBL" id="KAF2722578.1"/>
    </source>
</evidence>
<name>A0A9P4UR92_9PEZI</name>